<feature type="domain" description="IclR-ED" evidence="5">
    <location>
        <begin position="74"/>
        <end position="252"/>
    </location>
</feature>
<dbReference type="Proteomes" id="UP001620339">
    <property type="component" value="Unassembled WGS sequence"/>
</dbReference>
<name>A0ABW8JBJ1_9GAMM</name>
<dbReference type="Pfam" id="PF01614">
    <property type="entry name" value="IclR_C"/>
    <property type="match status" value="1"/>
</dbReference>
<protein>
    <submittedName>
        <fullName evidence="6">IclR family transcriptional regulator</fullName>
    </submittedName>
</protein>
<dbReference type="InterPro" id="IPR014757">
    <property type="entry name" value="Tscrpt_reg_IclR_C"/>
</dbReference>
<dbReference type="Gene3D" id="1.10.10.10">
    <property type="entry name" value="Winged helix-like DNA-binding domain superfamily/Winged helix DNA-binding domain"/>
    <property type="match status" value="1"/>
</dbReference>
<evidence type="ECO:0000313" key="7">
    <source>
        <dbReference type="Proteomes" id="UP001620339"/>
    </source>
</evidence>
<evidence type="ECO:0000256" key="3">
    <source>
        <dbReference type="ARBA" id="ARBA00023163"/>
    </source>
</evidence>
<keyword evidence="3" id="KW-0804">Transcription</keyword>
<dbReference type="PROSITE" id="PS51077">
    <property type="entry name" value="HTH_ICLR"/>
    <property type="match status" value="1"/>
</dbReference>
<reference evidence="6 7" key="1">
    <citation type="submission" date="2020-10" db="EMBL/GenBank/DDBJ databases">
        <title>Phylogeny of dyella-like bacteria.</title>
        <authorList>
            <person name="Fu J."/>
        </authorList>
    </citation>
    <scope>NUCLEOTIDE SEQUENCE [LARGE SCALE GENOMIC DNA]</scope>
    <source>
        <strain evidence="6 7">KACC 19113</strain>
    </source>
</reference>
<proteinExistence type="predicted"/>
<dbReference type="InterPro" id="IPR036388">
    <property type="entry name" value="WH-like_DNA-bd_sf"/>
</dbReference>
<dbReference type="PANTHER" id="PTHR30136:SF7">
    <property type="entry name" value="HTH-TYPE TRANSCRIPTIONAL REGULATOR KDGR-RELATED"/>
    <property type="match status" value="1"/>
</dbReference>
<dbReference type="InterPro" id="IPR005471">
    <property type="entry name" value="Tscrpt_reg_IclR_N"/>
</dbReference>
<evidence type="ECO:0000259" key="5">
    <source>
        <dbReference type="PROSITE" id="PS51078"/>
    </source>
</evidence>
<dbReference type="InterPro" id="IPR036390">
    <property type="entry name" value="WH_DNA-bd_sf"/>
</dbReference>
<sequence length="259" mass="28486">MMTKPAPKYRAPALDKGLDILELLASAHKPLSIVEISEGVGRSRGEIFRMLQVLEERDYLARTEGDGGYSITPRLFLLAMEQPPVKSAIEAALPVMHRLAETTEQACHLVVPSRDQIVVIARADPPGEIALVVRIGHRRPMSQSTSGHVLLAFQDEQLREHWLDIIAGQEADLDRKKLVRQLAQVRNQGYACARSHVVDAVTDLSAPVLQHGRAVCALTVPFIAQRASAQTQQRTIAALCKATAEISDILHYGTATQKR</sequence>
<evidence type="ECO:0000256" key="1">
    <source>
        <dbReference type="ARBA" id="ARBA00023015"/>
    </source>
</evidence>
<dbReference type="SUPFAM" id="SSF55781">
    <property type="entry name" value="GAF domain-like"/>
    <property type="match status" value="1"/>
</dbReference>
<feature type="domain" description="HTH iclR-type" evidence="4">
    <location>
        <begin position="11"/>
        <end position="73"/>
    </location>
</feature>
<keyword evidence="2" id="KW-0238">DNA-binding</keyword>
<dbReference type="Gene3D" id="3.30.450.40">
    <property type="match status" value="1"/>
</dbReference>
<gene>
    <name evidence="6" type="ORF">ISP25_18650</name>
</gene>
<evidence type="ECO:0000259" key="4">
    <source>
        <dbReference type="PROSITE" id="PS51077"/>
    </source>
</evidence>
<accession>A0ABW8JBJ1</accession>
<organism evidence="6 7">
    <name type="scientific">Rhodanobacter hydrolyticus</name>
    <dbReference type="NCBI Taxonomy" id="2250595"/>
    <lineage>
        <taxon>Bacteria</taxon>
        <taxon>Pseudomonadati</taxon>
        <taxon>Pseudomonadota</taxon>
        <taxon>Gammaproteobacteria</taxon>
        <taxon>Lysobacterales</taxon>
        <taxon>Rhodanobacteraceae</taxon>
        <taxon>Rhodanobacter</taxon>
    </lineage>
</organism>
<evidence type="ECO:0000256" key="2">
    <source>
        <dbReference type="ARBA" id="ARBA00023125"/>
    </source>
</evidence>
<dbReference type="PROSITE" id="PS51078">
    <property type="entry name" value="ICLR_ED"/>
    <property type="match status" value="1"/>
</dbReference>
<keyword evidence="7" id="KW-1185">Reference proteome</keyword>
<dbReference type="InterPro" id="IPR050707">
    <property type="entry name" value="HTH_MetabolicPath_Reg"/>
</dbReference>
<dbReference type="InterPro" id="IPR029016">
    <property type="entry name" value="GAF-like_dom_sf"/>
</dbReference>
<dbReference type="SUPFAM" id="SSF46785">
    <property type="entry name" value="Winged helix' DNA-binding domain"/>
    <property type="match status" value="1"/>
</dbReference>
<keyword evidence="1" id="KW-0805">Transcription regulation</keyword>
<evidence type="ECO:0000313" key="6">
    <source>
        <dbReference type="EMBL" id="MFK2879093.1"/>
    </source>
</evidence>
<dbReference type="EMBL" id="JADIKK010000008">
    <property type="protein sequence ID" value="MFK2879093.1"/>
    <property type="molecule type" value="Genomic_DNA"/>
</dbReference>
<dbReference type="PANTHER" id="PTHR30136">
    <property type="entry name" value="HELIX-TURN-HELIX TRANSCRIPTIONAL REGULATOR, ICLR FAMILY"/>
    <property type="match status" value="1"/>
</dbReference>
<dbReference type="SMART" id="SM00346">
    <property type="entry name" value="HTH_ICLR"/>
    <property type="match status" value="1"/>
</dbReference>
<dbReference type="Pfam" id="PF09339">
    <property type="entry name" value="HTH_IclR"/>
    <property type="match status" value="1"/>
</dbReference>
<comment type="caution">
    <text evidence="6">The sequence shown here is derived from an EMBL/GenBank/DDBJ whole genome shotgun (WGS) entry which is preliminary data.</text>
</comment>